<protein>
    <recommendedName>
        <fullName evidence="1">Secretion system C-terminal sorting domain-containing protein</fullName>
    </recommendedName>
</protein>
<accession>A0ABP8MFK7</accession>
<dbReference type="SUPFAM" id="SSF49299">
    <property type="entry name" value="PKD domain"/>
    <property type="match status" value="1"/>
</dbReference>
<dbReference type="Gene3D" id="2.60.40.10">
    <property type="entry name" value="Immunoglobulins"/>
    <property type="match status" value="4"/>
</dbReference>
<organism evidence="2 3">
    <name type="scientific">Rurimicrobium arvi</name>
    <dbReference type="NCBI Taxonomy" id="2049916"/>
    <lineage>
        <taxon>Bacteria</taxon>
        <taxon>Pseudomonadati</taxon>
        <taxon>Bacteroidota</taxon>
        <taxon>Chitinophagia</taxon>
        <taxon>Chitinophagales</taxon>
        <taxon>Chitinophagaceae</taxon>
        <taxon>Rurimicrobium</taxon>
    </lineage>
</organism>
<dbReference type="RefSeq" id="WP_344821671.1">
    <property type="nucleotide sequence ID" value="NZ_BAABEZ010000001.1"/>
</dbReference>
<evidence type="ECO:0000313" key="2">
    <source>
        <dbReference type="EMBL" id="GAA4448639.1"/>
    </source>
</evidence>
<gene>
    <name evidence="2" type="ORF">GCM10023092_01500</name>
</gene>
<proteinExistence type="predicted"/>
<comment type="caution">
    <text evidence="2">The sequence shown here is derived from an EMBL/GenBank/DDBJ whole genome shotgun (WGS) entry which is preliminary data.</text>
</comment>
<sequence>MTLISTPKLSGKFLFSLVAPLLVLLGFSDAFGTVITIPSTPGTDTSSFTPTNRRTSYSAARMLFSSSEIGATGTITALGFQKYSGSTSTSINYITIYMRETTSSTLTTAVPSGFPTGYKRVYNSSYIDNSMTSGWTTVNLSTAASDIMTYSGGSNYLDIVIVKTTAETGTTAFPVYTCSTTSGSVSAYYYGTSALGSSFTTTSVKRPNIQLTVDATCAGKPNTGTVTGPSTAVCTATSFTLNATGLTVGTGMHYQWQSRNAGSGSYANMGVADTFASLTTSATVNKDYRLVSICTLSGQSDTTAGFTVYVLNPTTIAPGSDTTFCLGGSVTLSTTTLPGVTYNWFKDATNTGITTTSYSATSTGVYTVRVSTSSCAGVFSNPINVTVNPLPTATVTALGPTTFCDGLSVTLSANTGTGLSYQWQSGTTDISGATSASYIASTAGTYRVKVTNTTTGCVNTSTGITVTVNPTPATPVISGPSGRTSYCAGGSLVLSTTSVSGVSYQWANTGGTISGATSNSYTVSAPSTYTLTATLGSCSKISNSVTVTENPLPVASITPSGTISFCNGDSITITATAGSGVNYDWRESGVSMGAPNTNTYVAKATGIYSVKVTNTTTGCSDISATLDVSVIAPAVPTIAAGGPTEFCQGGSVTLTGTAASGLSLQWQESNTDIAGETATTYTAAASGAYRLKVKNAAGCVAYSSPINVVVNPLPNNNVVVTGGPDICDGSEAILTASASAGYAYQWRKGGVDMTGVVYNPYHATAAGDYSVRITDSKGCVNTSADVTITVKYVRSFYVHPYGNTFFCEGDTTMLATQTGFSSYQWYLDGVYVPGATDTFVYATKKGHYTVTVQDPVNHCFATSPGFSILVIAGPPVPVIRQWGTRLSANVGGGVSYQWYKNGTPIAGATDSFITMSGDAKYSVTVTNEANCSRSAEIDLSSTNVNESMVSNYEIRIYPNPTKDRLVIDAPAGLTVSLTDLQGRTLTSGKNLSEIDMSSFATGVYIVRFADDQNRTIATQKVSKVE</sequence>
<dbReference type="NCBIfam" id="TIGR04183">
    <property type="entry name" value="Por_Secre_tail"/>
    <property type="match status" value="1"/>
</dbReference>
<dbReference type="Pfam" id="PF18962">
    <property type="entry name" value="Por_Secre_tail"/>
    <property type="match status" value="1"/>
</dbReference>
<evidence type="ECO:0000313" key="3">
    <source>
        <dbReference type="Proteomes" id="UP001501410"/>
    </source>
</evidence>
<dbReference type="InterPro" id="IPR013783">
    <property type="entry name" value="Ig-like_fold"/>
</dbReference>
<dbReference type="Proteomes" id="UP001501410">
    <property type="component" value="Unassembled WGS sequence"/>
</dbReference>
<keyword evidence="3" id="KW-1185">Reference proteome</keyword>
<feature type="domain" description="Secretion system C-terminal sorting" evidence="1">
    <location>
        <begin position="956"/>
        <end position="1016"/>
    </location>
</feature>
<name>A0ABP8MFK7_9BACT</name>
<dbReference type="InterPro" id="IPR035986">
    <property type="entry name" value="PKD_dom_sf"/>
</dbReference>
<dbReference type="InterPro" id="IPR026444">
    <property type="entry name" value="Secre_tail"/>
</dbReference>
<reference evidence="3" key="1">
    <citation type="journal article" date="2019" name="Int. J. Syst. Evol. Microbiol.">
        <title>The Global Catalogue of Microorganisms (GCM) 10K type strain sequencing project: providing services to taxonomists for standard genome sequencing and annotation.</title>
        <authorList>
            <consortium name="The Broad Institute Genomics Platform"/>
            <consortium name="The Broad Institute Genome Sequencing Center for Infectious Disease"/>
            <person name="Wu L."/>
            <person name="Ma J."/>
        </authorList>
    </citation>
    <scope>NUCLEOTIDE SEQUENCE [LARGE SCALE GENOMIC DNA]</scope>
    <source>
        <strain evidence="3">JCM 31921</strain>
    </source>
</reference>
<evidence type="ECO:0000259" key="1">
    <source>
        <dbReference type="Pfam" id="PF18962"/>
    </source>
</evidence>
<dbReference type="EMBL" id="BAABEZ010000001">
    <property type="protein sequence ID" value="GAA4448639.1"/>
    <property type="molecule type" value="Genomic_DNA"/>
</dbReference>